<evidence type="ECO:0000313" key="3">
    <source>
        <dbReference type="Proteomes" id="UP000825258"/>
    </source>
</evidence>
<reference evidence="2 3" key="1">
    <citation type="submission" date="2021-06" db="EMBL/GenBank/DDBJ databases">
        <title>Whole genome sequences of Flavobacterium sp. KK2020170 and assembly.</title>
        <authorList>
            <person name="Kitahara K."/>
            <person name="Miyoshi S."/>
            <person name="Uesaka K."/>
        </authorList>
    </citation>
    <scope>NUCLEOTIDE SEQUENCE [LARGE SCALE GENOMIC DNA]</scope>
    <source>
        <strain evidence="2 3">KK2020170</strain>
    </source>
</reference>
<protein>
    <submittedName>
        <fullName evidence="2">Peptidase M23</fullName>
    </submittedName>
</protein>
<dbReference type="RefSeq" id="WP_221258727.1">
    <property type="nucleotide sequence ID" value="NZ_AP024749.1"/>
</dbReference>
<feature type="domain" description="M23ase beta-sheet core" evidence="1">
    <location>
        <begin position="46"/>
        <end position="113"/>
    </location>
</feature>
<evidence type="ECO:0000313" key="2">
    <source>
        <dbReference type="EMBL" id="BCY29661.1"/>
    </source>
</evidence>
<evidence type="ECO:0000259" key="1">
    <source>
        <dbReference type="Pfam" id="PF01551"/>
    </source>
</evidence>
<dbReference type="Pfam" id="PF01551">
    <property type="entry name" value="Peptidase_M23"/>
    <property type="match status" value="1"/>
</dbReference>
<sequence>MKRLLFLVLIFNISFAQNDYPKDFISPLAINLDLSGSFGELRSNHFHSGIDIKTEKREGLDVFAVADGYISRIKISTYGYGKAIYITHPNGYTTVYGHLQRANGAIEDYIKKNHYDKKSYEIEMFPKPNDLPVKQGDIIAFSGNSGGSGGPHLHFEFRETATEKIVNPLHFGFTKFVKDKHAPDLYGVMVYPMDSTVVNKSQRPISVSFNKQQDGSYLATKVIANGKIGFAINASDKCTNPYNRNGLYKVKAFLNGVLYFSYDFNTFAFDESRYINNFIDYGKYQEQRQRYQKLFFNSDYPLSVLKDNKKQGIINTQPGASYTLRVEMYDFEGHQTNLFIPIEFGTSEVVFKKEENSSPYLLKSKIENNYTKNNVSVYVPENAFYDDFKINFDVKDNVLYLHDESVPVHKNITITFSDVEGLTEEQMKKTFIASVEGVRLSYNKTYRKDNRFSIRTRSLGTFKLAQDSIPPRIFNVNFVEGKNLNKQKTLSVSISDDMSGIDSYNAYLNGEWILMEYDYKTRKLVHDLADKKYKEGRNDFKVIVTDDLQNSTTFESHFYMNP</sequence>
<accession>A0ABM7S7N9</accession>
<proteinExistence type="predicted"/>
<name>A0ABM7S7N9_9FLAO</name>
<organism evidence="2 3">
    <name type="scientific">Flavobacterium okayamense</name>
    <dbReference type="NCBI Taxonomy" id="2830782"/>
    <lineage>
        <taxon>Bacteria</taxon>
        <taxon>Pseudomonadati</taxon>
        <taxon>Bacteroidota</taxon>
        <taxon>Flavobacteriia</taxon>
        <taxon>Flavobacteriales</taxon>
        <taxon>Flavobacteriaceae</taxon>
        <taxon>Flavobacterium</taxon>
    </lineage>
</organism>
<dbReference type="CDD" id="cd12797">
    <property type="entry name" value="M23_peptidase"/>
    <property type="match status" value="1"/>
</dbReference>
<dbReference type="EMBL" id="AP024749">
    <property type="protein sequence ID" value="BCY29661.1"/>
    <property type="molecule type" value="Genomic_DNA"/>
</dbReference>
<keyword evidence="3" id="KW-1185">Reference proteome</keyword>
<dbReference type="PANTHER" id="PTHR21666:SF285">
    <property type="entry name" value="M23 FAMILY METALLOPEPTIDASE"/>
    <property type="match status" value="1"/>
</dbReference>
<dbReference type="InterPro" id="IPR016047">
    <property type="entry name" value="M23ase_b-sheet_dom"/>
</dbReference>
<dbReference type="SUPFAM" id="SSF51261">
    <property type="entry name" value="Duplicated hybrid motif"/>
    <property type="match status" value="1"/>
</dbReference>
<dbReference type="InterPro" id="IPR011055">
    <property type="entry name" value="Dup_hybrid_motif"/>
</dbReference>
<dbReference type="Proteomes" id="UP000825258">
    <property type="component" value="Chromosome"/>
</dbReference>
<dbReference type="Gene3D" id="2.70.70.10">
    <property type="entry name" value="Glucose Permease (Domain IIA)"/>
    <property type="match status" value="1"/>
</dbReference>
<dbReference type="PANTHER" id="PTHR21666">
    <property type="entry name" value="PEPTIDASE-RELATED"/>
    <property type="match status" value="1"/>
</dbReference>
<dbReference type="InterPro" id="IPR050570">
    <property type="entry name" value="Cell_wall_metabolism_enzyme"/>
</dbReference>
<gene>
    <name evidence="2" type="ORF">KK2020170_25290</name>
</gene>